<organism evidence="2">
    <name type="scientific">Alloyangia mangrovi</name>
    <dbReference type="NCBI Taxonomy" id="1779329"/>
    <lineage>
        <taxon>Bacteria</taxon>
        <taxon>Pseudomonadati</taxon>
        <taxon>Pseudomonadota</taxon>
        <taxon>Alphaproteobacteria</taxon>
        <taxon>Rhodobacterales</taxon>
        <taxon>Roseobacteraceae</taxon>
        <taxon>Alloyangia</taxon>
    </lineage>
</organism>
<accession>A0A2A3JZK3</accession>
<dbReference type="OrthoDB" id="7744959at2"/>
<name>A0A2A3JZK3_9RHOB</name>
<evidence type="ECO:0000313" key="2">
    <source>
        <dbReference type="EMBL" id="PBD20257.1"/>
    </source>
</evidence>
<comment type="caution">
    <text evidence="2">The sequence shown here is derived from an EMBL/GenBank/DDBJ whole genome shotgun (WGS) entry which is preliminary data.</text>
</comment>
<dbReference type="RefSeq" id="WP_095881263.1">
    <property type="nucleotide sequence ID" value="NZ_NTHN02000003.1"/>
</dbReference>
<keyword evidence="3" id="KW-1185">Reference proteome</keyword>
<dbReference type="AlphaFoldDB" id="A0A2A3JZK3"/>
<dbReference type="Proteomes" id="UP000217448">
    <property type="component" value="Unassembled WGS sequence"/>
</dbReference>
<gene>
    <name evidence="1" type="ORF">CLG85_002885</name>
    <name evidence="2" type="ORF">CLG85_05000</name>
</gene>
<reference evidence="1" key="3">
    <citation type="submission" date="2024-05" db="EMBL/GenBank/DDBJ databases">
        <title>Yangia mangrovi SAOS 153D genome.</title>
        <authorList>
            <person name="Verma A."/>
            <person name="Pal Y."/>
            <person name="Sundharam S."/>
            <person name="Bisht B."/>
            <person name="Srinivasan K."/>
        </authorList>
    </citation>
    <scope>NUCLEOTIDE SEQUENCE</scope>
    <source>
        <strain evidence="1">SAOS 153D</strain>
    </source>
</reference>
<dbReference type="EMBL" id="NTHN01000062">
    <property type="protein sequence ID" value="PBD20257.1"/>
    <property type="molecule type" value="Genomic_DNA"/>
</dbReference>
<evidence type="ECO:0000313" key="1">
    <source>
        <dbReference type="EMBL" id="MCT4369343.1"/>
    </source>
</evidence>
<sequence length="119" mass="11933">MRQKAEDFMTALLLALVLCILFGAGLFAIFGTGTAPQGALSVSLPGALSGVVLVIAPPWGQGAAALVTRAGGRQIGPVSAPFGTFASFDGPAPVDRLRDLGAWAARDAGALATICGVRP</sequence>
<protein>
    <submittedName>
        <fullName evidence="2">Uncharacterized protein</fullName>
    </submittedName>
</protein>
<proteinExistence type="predicted"/>
<dbReference type="EMBL" id="NTHN02000003">
    <property type="protein sequence ID" value="MCT4369343.1"/>
    <property type="molecule type" value="Genomic_DNA"/>
</dbReference>
<reference evidence="2" key="1">
    <citation type="submission" date="2017-09" db="EMBL/GenBank/DDBJ databases">
        <title>Yangia sp. SAOS 153D whole genome sequencing.</title>
        <authorList>
            <person name="Verma A."/>
            <person name="Krishnamurthi S."/>
        </authorList>
    </citation>
    <scope>NUCLEOTIDE SEQUENCE [LARGE SCALE GENOMIC DNA]</scope>
    <source>
        <strain evidence="2">SAOS 153D</strain>
    </source>
</reference>
<reference evidence="3" key="2">
    <citation type="submission" date="2023-07" db="EMBL/GenBank/DDBJ databases">
        <title>Yangia mangrovi SAOS 153D genome.</title>
        <authorList>
            <person name="Verma A."/>
            <person name="Pal Y."/>
            <person name="Sundharam S."/>
            <person name="Bisht B."/>
            <person name="Srinivasan K."/>
        </authorList>
    </citation>
    <scope>NUCLEOTIDE SEQUENCE [LARGE SCALE GENOMIC DNA]</scope>
    <source>
        <strain evidence="3">SAOS 153D</strain>
    </source>
</reference>
<evidence type="ECO:0000313" key="3">
    <source>
        <dbReference type="Proteomes" id="UP000217448"/>
    </source>
</evidence>